<dbReference type="Proteomes" id="UP000248918">
    <property type="component" value="Unassembled WGS sequence"/>
</dbReference>
<dbReference type="OrthoDB" id="8564199at2"/>
<evidence type="ECO:0000313" key="2">
    <source>
        <dbReference type="Proteomes" id="UP000248918"/>
    </source>
</evidence>
<dbReference type="AlphaFoldDB" id="A0A329BER1"/>
<protein>
    <submittedName>
        <fullName evidence="1">Tail completion protein R (GpR)</fullName>
    </submittedName>
</protein>
<sequence>MIKTASLRAALVAAIPELAINPERLTIFLDEGHILATGTRTPSFEYRYTAHAIVQDFAGDSDHVFIAIVEWARANQPDLVTNADERERGITFEADILNNETVDLSIRLQLTESIVVSVDASGARTIKHVDDSADHWLG</sequence>
<name>A0A329BER1_9BURK</name>
<organism evidence="1 2">
    <name type="scientific">Paraburkholderia bryophila</name>
    <dbReference type="NCBI Taxonomy" id="420952"/>
    <lineage>
        <taxon>Bacteria</taxon>
        <taxon>Pseudomonadati</taxon>
        <taxon>Pseudomonadota</taxon>
        <taxon>Betaproteobacteria</taxon>
        <taxon>Burkholderiales</taxon>
        <taxon>Burkholderiaceae</taxon>
        <taxon>Paraburkholderia</taxon>
    </lineage>
</organism>
<evidence type="ECO:0000313" key="1">
    <source>
        <dbReference type="EMBL" id="RAS14910.1"/>
    </source>
</evidence>
<dbReference type="InterPro" id="IPR009678">
    <property type="entry name" value="Phage_tail_completion_R"/>
</dbReference>
<gene>
    <name evidence="1" type="ORF">BX591_1663</name>
</gene>
<accession>A0A329BER1</accession>
<dbReference type="Pfam" id="PF06891">
    <property type="entry name" value="P2_Phage_GpR"/>
    <property type="match status" value="1"/>
</dbReference>
<comment type="caution">
    <text evidence="1">The sequence shown here is derived from an EMBL/GenBank/DDBJ whole genome shotgun (WGS) entry which is preliminary data.</text>
</comment>
<reference evidence="1 2" key="1">
    <citation type="submission" date="2018-06" db="EMBL/GenBank/DDBJ databases">
        <title>Genomic Encyclopedia of Type Strains, Phase III (KMG-III): the genomes of soil and plant-associated and newly described type strains.</title>
        <authorList>
            <person name="Whitman W."/>
        </authorList>
    </citation>
    <scope>NUCLEOTIDE SEQUENCE [LARGE SCALE GENOMIC DNA]</scope>
    <source>
        <strain evidence="1 2">LMG 23644</strain>
    </source>
</reference>
<proteinExistence type="predicted"/>
<dbReference type="EMBL" id="QLTK01000066">
    <property type="protein sequence ID" value="RAS14910.1"/>
    <property type="molecule type" value="Genomic_DNA"/>
</dbReference>
<dbReference type="RefSeq" id="WP_035557091.1">
    <property type="nucleotide sequence ID" value="NZ_CADFFP010000073.1"/>
</dbReference>